<dbReference type="EMBL" id="LASV01000081">
    <property type="protein sequence ID" value="KKA23948.1"/>
    <property type="molecule type" value="Genomic_DNA"/>
</dbReference>
<dbReference type="RefSeq" id="XP_013330560.1">
    <property type="nucleotide sequence ID" value="XM_013475106.1"/>
</dbReference>
<reference evidence="3 4" key="1">
    <citation type="submission" date="2015-04" db="EMBL/GenBank/DDBJ databases">
        <authorList>
            <person name="Heijne W.H."/>
            <person name="Fedorova N.D."/>
            <person name="Nierman W.C."/>
            <person name="Vollebregt A.W."/>
            <person name="Zhao Z."/>
            <person name="Wu L."/>
            <person name="Kumar M."/>
            <person name="Stam H."/>
            <person name="van den Berg M.A."/>
            <person name="Pel H.J."/>
        </authorList>
    </citation>
    <scope>NUCLEOTIDE SEQUENCE [LARGE SCALE GENOMIC DNA]</scope>
    <source>
        <strain evidence="3 4">CBS 393.64</strain>
    </source>
</reference>
<organism evidence="3 4">
    <name type="scientific">Rasamsonia emersonii (strain ATCC 16479 / CBS 393.64 / IMI 116815)</name>
    <dbReference type="NCBI Taxonomy" id="1408163"/>
    <lineage>
        <taxon>Eukaryota</taxon>
        <taxon>Fungi</taxon>
        <taxon>Dikarya</taxon>
        <taxon>Ascomycota</taxon>
        <taxon>Pezizomycotina</taxon>
        <taxon>Eurotiomycetes</taxon>
        <taxon>Eurotiomycetidae</taxon>
        <taxon>Eurotiales</taxon>
        <taxon>Trichocomaceae</taxon>
        <taxon>Rasamsonia</taxon>
    </lineage>
</organism>
<dbReference type="AlphaFoldDB" id="A0A0F4Z250"/>
<keyword evidence="2" id="KW-0732">Signal</keyword>
<evidence type="ECO:0000313" key="3">
    <source>
        <dbReference type="EMBL" id="KKA23948.1"/>
    </source>
</evidence>
<feature type="signal peptide" evidence="2">
    <location>
        <begin position="1"/>
        <end position="20"/>
    </location>
</feature>
<sequence>MRIRFLTHSLPCFLCLLASGELAPRFADIACSFRKIIKNSIVSLEKKTHRRQRQNKDSATKLERVYVVSPPLEASEHRRLDSEGKEKKGQSVRSGYSSNVCTVHTAYVVTLSKPRWKYFSLTRYMYGHYMIPARWHVLRGVGGVCNISAPP</sequence>
<evidence type="ECO:0000313" key="4">
    <source>
        <dbReference type="Proteomes" id="UP000053958"/>
    </source>
</evidence>
<gene>
    <name evidence="3" type="ORF">T310_2040</name>
</gene>
<keyword evidence="4" id="KW-1185">Reference proteome</keyword>
<evidence type="ECO:0000256" key="2">
    <source>
        <dbReference type="SAM" id="SignalP"/>
    </source>
</evidence>
<feature type="region of interest" description="Disordered" evidence="1">
    <location>
        <begin position="73"/>
        <end position="93"/>
    </location>
</feature>
<protein>
    <recommendedName>
        <fullName evidence="5">Secreted protein</fullName>
    </recommendedName>
</protein>
<comment type="caution">
    <text evidence="3">The sequence shown here is derived from an EMBL/GenBank/DDBJ whole genome shotgun (WGS) entry which is preliminary data.</text>
</comment>
<evidence type="ECO:0000256" key="1">
    <source>
        <dbReference type="SAM" id="MobiDB-lite"/>
    </source>
</evidence>
<dbReference type="Proteomes" id="UP000053958">
    <property type="component" value="Unassembled WGS sequence"/>
</dbReference>
<feature type="compositionally biased region" description="Basic and acidic residues" evidence="1">
    <location>
        <begin position="74"/>
        <end position="89"/>
    </location>
</feature>
<accession>A0A0F4Z250</accession>
<proteinExistence type="predicted"/>
<evidence type="ECO:0008006" key="5">
    <source>
        <dbReference type="Google" id="ProtNLM"/>
    </source>
</evidence>
<name>A0A0F4Z250_RASE3</name>
<feature type="chain" id="PRO_5002482099" description="Secreted protein" evidence="2">
    <location>
        <begin position="21"/>
        <end position="151"/>
    </location>
</feature>
<dbReference type="GeneID" id="25314391"/>